<dbReference type="SUPFAM" id="SSF53790">
    <property type="entry name" value="Tetrapyrrole methylase"/>
    <property type="match status" value="1"/>
</dbReference>
<dbReference type="GO" id="GO:0032259">
    <property type="term" value="P:methylation"/>
    <property type="evidence" value="ECO:0007669"/>
    <property type="project" value="UniProtKB-KW"/>
</dbReference>
<keyword evidence="5" id="KW-0949">S-adenosyl-L-methionine</keyword>
<evidence type="ECO:0000256" key="3">
    <source>
        <dbReference type="ARBA" id="ARBA00022603"/>
    </source>
</evidence>
<dbReference type="PANTHER" id="PTHR47036:SF1">
    <property type="entry name" value="COBALT-FACTOR III C(17)-METHYLTRANSFERASE-RELATED"/>
    <property type="match status" value="1"/>
</dbReference>
<dbReference type="STRING" id="395963.Bind_3511"/>
<dbReference type="eggNOG" id="COG1010">
    <property type="taxonomic scope" value="Bacteria"/>
</dbReference>
<accession>B2IFG8</accession>
<dbReference type="InterPro" id="IPR000878">
    <property type="entry name" value="4pyrrol_Mease"/>
</dbReference>
<dbReference type="HOGENOM" id="CLU_047948_2_0_5"/>
<proteinExistence type="predicted"/>
<reference evidence="8" key="1">
    <citation type="submission" date="2008-03" db="EMBL/GenBank/DDBJ databases">
        <title>Complete sequence of chromosome of Beijerinckia indica subsp. indica ATCC 9039.</title>
        <authorList>
            <consortium name="US DOE Joint Genome Institute"/>
            <person name="Copeland A."/>
            <person name="Lucas S."/>
            <person name="Lapidus A."/>
            <person name="Glavina del Rio T."/>
            <person name="Dalin E."/>
            <person name="Tice H."/>
            <person name="Bruce D."/>
            <person name="Goodwin L."/>
            <person name="Pitluck S."/>
            <person name="LaButti K."/>
            <person name="Schmutz J."/>
            <person name="Larimer F."/>
            <person name="Land M."/>
            <person name="Hauser L."/>
            <person name="Kyrpides N."/>
            <person name="Mikhailova N."/>
            <person name="Dunfield P.F."/>
            <person name="Dedysh S.N."/>
            <person name="Liesack W."/>
            <person name="Saw J.H."/>
            <person name="Alam M."/>
            <person name="Chen Y."/>
            <person name="Murrell J.C."/>
            <person name="Richardson P."/>
        </authorList>
    </citation>
    <scope>NUCLEOTIDE SEQUENCE [LARGE SCALE GENOMIC DNA]</scope>
    <source>
        <strain evidence="8">ATCC 9039 / DSM 1715 / NCIMB 8712</strain>
    </source>
</reference>
<evidence type="ECO:0000313" key="7">
    <source>
        <dbReference type="EMBL" id="ACB97068.1"/>
    </source>
</evidence>
<keyword evidence="2" id="KW-0169">Cobalamin biosynthesis</keyword>
<dbReference type="InterPro" id="IPR014777">
    <property type="entry name" value="4pyrrole_Mease_sub1"/>
</dbReference>
<dbReference type="AlphaFoldDB" id="B2IFG8"/>
<evidence type="ECO:0000313" key="8">
    <source>
        <dbReference type="Proteomes" id="UP000001695"/>
    </source>
</evidence>
<dbReference type="Proteomes" id="UP000001695">
    <property type="component" value="Chromosome"/>
</dbReference>
<dbReference type="InterPro" id="IPR006363">
    <property type="entry name" value="Cbl_synth_CobJ/CibH_dom"/>
</dbReference>
<dbReference type="Gene3D" id="3.40.1010.10">
    <property type="entry name" value="Cobalt-precorrin-4 Transmethylase, Domain 1"/>
    <property type="match status" value="1"/>
</dbReference>
<reference evidence="7 8" key="2">
    <citation type="journal article" date="2010" name="J. Bacteriol.">
        <title>Complete genome sequence of Beijerinckia indica subsp. indica.</title>
        <authorList>
            <person name="Tamas I."/>
            <person name="Dedysh S.N."/>
            <person name="Liesack W."/>
            <person name="Stott M.B."/>
            <person name="Alam M."/>
            <person name="Murrell J.C."/>
            <person name="Dunfield P.F."/>
        </authorList>
    </citation>
    <scope>NUCLEOTIDE SEQUENCE [LARGE SCALE GENOMIC DNA]</scope>
    <source>
        <strain evidence="8">ATCC 9039 / DSM 1715 / NCIMB 8712</strain>
    </source>
</reference>
<dbReference type="OrthoDB" id="9772960at2"/>
<name>B2IFG8_BEII9</name>
<keyword evidence="4 7" id="KW-0808">Transferase</keyword>
<dbReference type="InterPro" id="IPR051810">
    <property type="entry name" value="Precorrin_MeTrfase"/>
</dbReference>
<dbReference type="CDD" id="cd11646">
    <property type="entry name" value="Precorrin_3B_C17_MT"/>
    <property type="match status" value="1"/>
</dbReference>
<evidence type="ECO:0000259" key="6">
    <source>
        <dbReference type="Pfam" id="PF00590"/>
    </source>
</evidence>
<dbReference type="NCBIfam" id="TIGR01466">
    <property type="entry name" value="cobJ_cbiH"/>
    <property type="match status" value="1"/>
</dbReference>
<sequence>MSSCPHGSLRIVGLGPGPLDWLTPEAETILAEASDLIGYKPYLDRITPKPGQTLHASDNRVEIERARLALQLAAEGKSVAVVSGGDPGIFAMAAAVFEAIEQGEPTWADLDIHVAPGVSAMQAAAAKVGAPLGHDFCAISLSDNLKPWSLVERRLKAACEGDFVIALYNPASKARPEAIYKAFTLLRTHKPAQTPIVFARAVGRPDERIIITTLAEAEPGCADMSTLVLIGSSTTRLIARTQTQPFVYTPRGMGVTS</sequence>
<gene>
    <name evidence="7" type="ordered locus">Bind_3511</name>
</gene>
<dbReference type="GO" id="GO:0009236">
    <property type="term" value="P:cobalamin biosynthetic process"/>
    <property type="evidence" value="ECO:0007669"/>
    <property type="project" value="UniProtKB-UniPathway"/>
</dbReference>
<evidence type="ECO:0000256" key="4">
    <source>
        <dbReference type="ARBA" id="ARBA00022679"/>
    </source>
</evidence>
<evidence type="ECO:0000256" key="5">
    <source>
        <dbReference type="ARBA" id="ARBA00022691"/>
    </source>
</evidence>
<keyword evidence="8" id="KW-1185">Reference proteome</keyword>
<dbReference type="Pfam" id="PF00590">
    <property type="entry name" value="TP_methylase"/>
    <property type="match status" value="1"/>
</dbReference>
<dbReference type="EMBL" id="CP001016">
    <property type="protein sequence ID" value="ACB97068.1"/>
    <property type="molecule type" value="Genomic_DNA"/>
</dbReference>
<evidence type="ECO:0000256" key="2">
    <source>
        <dbReference type="ARBA" id="ARBA00022573"/>
    </source>
</evidence>
<dbReference type="GO" id="GO:0008168">
    <property type="term" value="F:methyltransferase activity"/>
    <property type="evidence" value="ECO:0007669"/>
    <property type="project" value="UniProtKB-KW"/>
</dbReference>
<feature type="domain" description="Tetrapyrrole methylase" evidence="6">
    <location>
        <begin position="10"/>
        <end position="217"/>
    </location>
</feature>
<evidence type="ECO:0000256" key="1">
    <source>
        <dbReference type="ARBA" id="ARBA00004953"/>
    </source>
</evidence>
<keyword evidence="3 7" id="KW-0489">Methyltransferase</keyword>
<dbReference type="InterPro" id="IPR035996">
    <property type="entry name" value="4pyrrol_Methylase_sf"/>
</dbReference>
<dbReference type="KEGG" id="bid:Bind_3511"/>
<dbReference type="Gene3D" id="3.30.950.10">
    <property type="entry name" value="Methyltransferase, Cobalt-precorrin-4 Transmethylase, Domain 2"/>
    <property type="match status" value="1"/>
</dbReference>
<dbReference type="PANTHER" id="PTHR47036">
    <property type="entry name" value="COBALT-FACTOR III C(17)-METHYLTRANSFERASE-RELATED"/>
    <property type="match status" value="1"/>
</dbReference>
<protein>
    <submittedName>
        <fullName evidence="7">Precorrin-3B C17-methyltransferase</fullName>
    </submittedName>
</protein>
<comment type="pathway">
    <text evidence="1">Cofactor biosynthesis; adenosylcobalamin biosynthesis.</text>
</comment>
<organism evidence="7 8">
    <name type="scientific">Beijerinckia indica subsp. indica (strain ATCC 9039 / DSM 1715 / NCIMB 8712)</name>
    <dbReference type="NCBI Taxonomy" id="395963"/>
    <lineage>
        <taxon>Bacteria</taxon>
        <taxon>Pseudomonadati</taxon>
        <taxon>Pseudomonadota</taxon>
        <taxon>Alphaproteobacteria</taxon>
        <taxon>Hyphomicrobiales</taxon>
        <taxon>Beijerinckiaceae</taxon>
        <taxon>Beijerinckia</taxon>
    </lineage>
</organism>
<dbReference type="InterPro" id="IPR014776">
    <property type="entry name" value="4pyrrole_Mease_sub2"/>
</dbReference>
<dbReference type="UniPathway" id="UPA00148"/>
<dbReference type="RefSeq" id="WP_012386416.1">
    <property type="nucleotide sequence ID" value="NC_010581.1"/>
</dbReference>